<dbReference type="EMBL" id="BKCJ010000992">
    <property type="protein sequence ID" value="GEU37937.1"/>
    <property type="molecule type" value="Genomic_DNA"/>
</dbReference>
<reference evidence="1" key="1">
    <citation type="journal article" date="2019" name="Sci. Rep.">
        <title>Draft genome of Tanacetum cinerariifolium, the natural source of mosquito coil.</title>
        <authorList>
            <person name="Yamashiro T."/>
            <person name="Shiraishi A."/>
            <person name="Satake H."/>
            <person name="Nakayama K."/>
        </authorList>
    </citation>
    <scope>NUCLEOTIDE SEQUENCE</scope>
</reference>
<evidence type="ECO:0000313" key="1">
    <source>
        <dbReference type="EMBL" id="GEU37937.1"/>
    </source>
</evidence>
<name>A0A6L2JMU1_TANCI</name>
<comment type="caution">
    <text evidence="1">The sequence shown here is derived from an EMBL/GenBank/DDBJ whole genome shotgun (WGS) entry which is preliminary data.</text>
</comment>
<protein>
    <submittedName>
        <fullName evidence="1">Uncharacterized protein</fullName>
    </submittedName>
</protein>
<accession>A0A6L2JMU1</accession>
<dbReference type="AlphaFoldDB" id="A0A6L2JMU1"/>
<gene>
    <name evidence="1" type="ORF">Tci_009915</name>
</gene>
<proteinExistence type="predicted"/>
<organism evidence="1">
    <name type="scientific">Tanacetum cinerariifolium</name>
    <name type="common">Dalmatian daisy</name>
    <name type="synonym">Chrysanthemum cinerariifolium</name>
    <dbReference type="NCBI Taxonomy" id="118510"/>
    <lineage>
        <taxon>Eukaryota</taxon>
        <taxon>Viridiplantae</taxon>
        <taxon>Streptophyta</taxon>
        <taxon>Embryophyta</taxon>
        <taxon>Tracheophyta</taxon>
        <taxon>Spermatophyta</taxon>
        <taxon>Magnoliopsida</taxon>
        <taxon>eudicotyledons</taxon>
        <taxon>Gunneridae</taxon>
        <taxon>Pentapetalae</taxon>
        <taxon>asterids</taxon>
        <taxon>campanulids</taxon>
        <taxon>Asterales</taxon>
        <taxon>Asteraceae</taxon>
        <taxon>Asteroideae</taxon>
        <taxon>Anthemideae</taxon>
        <taxon>Anthemidinae</taxon>
        <taxon>Tanacetum</taxon>
    </lineage>
</organism>
<sequence>MIDHSQKWHDGSSTKNIDRTNNTEGIAAIVNKLDSLGQDMKMLKKNVHAIQVGFQLCRGAYLDKECPLNEEVKSVEEAVYANNEALIDNTSSNETNEVSFVANNKAQVAQEEDDVPTKVLPCQLPPKELNPRSFTLPCTMGSLNFYAMADLEWCSENSSPVTLTLIFYFDPRGLQTSTEGLSLQGMVIDKVKDPRSRSFDDYKWIFDLEVDQLADEYELGIGKKGHMLDNTLDNYKKVKGDNAYWRHDHGIEENERQERGVDIEEYDPPEVHVKILRISQQGNRIRGYINSYSCGKNVSGIRVCSGYTGQEIFSCHYHLEYRSTLKGVYCSSSTLIFEFHFFKCTIGTLYKPSRGMGVELPLDLYLPLIF</sequence>